<protein>
    <recommendedName>
        <fullName evidence="2">Endonuclease/exonuclease/phosphatase domain-containing protein</fullName>
    </recommendedName>
</protein>
<sequence>MIKEARMRWLTPLALAILVLLTTVTPASAEPEGTLTLAAPAVRGGDPIEAAYSTPRPHATNWLGLYTDPGNGPVDQRYVGPSVRWVYVTEASGKATLPTDGLDPGNYIVFALAEDGYQWFAPPVKVRITSSAPLHFVTDTFDLRNARVLAPYQATVGGLVRGDTDGLTFRKIDGPRWTRVAADGRITGTPRLGDSPRPRPLRVEARNARGETGTATVGIDVRPPGHKLVPELKTMSFNLWHGGGQVDNGREKQLRFLLRSDVDVVGLQETSASSTRELAESLGWDHHQAGTDLGVISRYPIVDRKPPVDGGPLSVATRVRVRLEPRQEVVVWNVHLGYNPYGPYDACFGRMRREQLLANEERSGRTPQIRAILQEMRPDLAAAWRTPVLLTGDFNAASHLDWTPATRRCGYQSVPWPASVLPEQAGLRDSYRVANRDPVADPGITWSPIYPVFTGGYGHDSHKGEPEPQDRIDFVYYKGPLRVTGSKTLVEGTPKAVPDHRGNEWTSDHAAVLTTFKTAWF</sequence>
<reference evidence="3 4" key="1">
    <citation type="submission" date="2018-01" db="EMBL/GenBank/DDBJ databases">
        <title>Draft genome sequence of Sphaerisporangium sp. 7K107.</title>
        <authorList>
            <person name="Sahin N."/>
            <person name="Saygin H."/>
            <person name="Ay H."/>
        </authorList>
    </citation>
    <scope>NUCLEOTIDE SEQUENCE [LARGE SCALE GENOMIC DNA]</scope>
    <source>
        <strain evidence="3 4">7K107</strain>
    </source>
</reference>
<proteinExistence type="predicted"/>
<dbReference type="Proteomes" id="UP000248544">
    <property type="component" value="Unassembled WGS sequence"/>
</dbReference>
<keyword evidence="1" id="KW-0732">Signal</keyword>
<dbReference type="PANTHER" id="PTHR41349">
    <property type="match status" value="1"/>
</dbReference>
<keyword evidence="4" id="KW-1185">Reference proteome</keyword>
<feature type="domain" description="Endonuclease/exonuclease/phosphatase" evidence="2">
    <location>
        <begin position="235"/>
        <end position="509"/>
    </location>
</feature>
<feature type="signal peptide" evidence="1">
    <location>
        <begin position="1"/>
        <end position="29"/>
    </location>
</feature>
<dbReference type="InterPro" id="IPR036691">
    <property type="entry name" value="Endo/exonu/phosph_ase_sf"/>
</dbReference>
<evidence type="ECO:0000313" key="3">
    <source>
        <dbReference type="EMBL" id="PZG49787.1"/>
    </source>
</evidence>
<dbReference type="PANTHER" id="PTHR41349:SF1">
    <property type="entry name" value="PROTEIN CBG08683"/>
    <property type="match status" value="1"/>
</dbReference>
<evidence type="ECO:0000259" key="2">
    <source>
        <dbReference type="Pfam" id="PF03372"/>
    </source>
</evidence>
<dbReference type="GO" id="GO:0003824">
    <property type="term" value="F:catalytic activity"/>
    <property type="evidence" value="ECO:0007669"/>
    <property type="project" value="InterPro"/>
</dbReference>
<dbReference type="SUPFAM" id="SSF56219">
    <property type="entry name" value="DNase I-like"/>
    <property type="match status" value="1"/>
</dbReference>
<evidence type="ECO:0000256" key="1">
    <source>
        <dbReference type="SAM" id="SignalP"/>
    </source>
</evidence>
<dbReference type="Pfam" id="PF03372">
    <property type="entry name" value="Exo_endo_phos"/>
    <property type="match status" value="1"/>
</dbReference>
<dbReference type="Gene3D" id="3.60.10.10">
    <property type="entry name" value="Endonuclease/exonuclease/phosphatase"/>
    <property type="match status" value="1"/>
</dbReference>
<organism evidence="3 4">
    <name type="scientific">Spongiactinospora gelatinilytica</name>
    <dbReference type="NCBI Taxonomy" id="2666298"/>
    <lineage>
        <taxon>Bacteria</taxon>
        <taxon>Bacillati</taxon>
        <taxon>Actinomycetota</taxon>
        <taxon>Actinomycetes</taxon>
        <taxon>Streptosporangiales</taxon>
        <taxon>Streptosporangiaceae</taxon>
        <taxon>Spongiactinospora</taxon>
    </lineage>
</organism>
<accession>A0A2W2HV19</accession>
<dbReference type="AlphaFoldDB" id="A0A2W2HV19"/>
<dbReference type="EMBL" id="POUA01000066">
    <property type="protein sequence ID" value="PZG49787.1"/>
    <property type="molecule type" value="Genomic_DNA"/>
</dbReference>
<name>A0A2W2HV19_9ACTN</name>
<evidence type="ECO:0000313" key="4">
    <source>
        <dbReference type="Proteomes" id="UP000248544"/>
    </source>
</evidence>
<feature type="chain" id="PRO_5015849984" description="Endonuclease/exonuclease/phosphatase domain-containing protein" evidence="1">
    <location>
        <begin position="30"/>
        <end position="521"/>
    </location>
</feature>
<comment type="caution">
    <text evidence="3">The sequence shown here is derived from an EMBL/GenBank/DDBJ whole genome shotgun (WGS) entry which is preliminary data.</text>
</comment>
<gene>
    <name evidence="3" type="ORF">C1I98_11410</name>
</gene>
<dbReference type="InterPro" id="IPR005135">
    <property type="entry name" value="Endo/exonuclease/phosphatase"/>
</dbReference>